<evidence type="ECO:0000313" key="4">
    <source>
        <dbReference type="Proteomes" id="UP001164305"/>
    </source>
</evidence>
<accession>A0ABY6G0A7</accession>
<feature type="transmembrane region" description="Helical" evidence="2">
    <location>
        <begin position="65"/>
        <end position="87"/>
    </location>
</feature>
<dbReference type="Pfam" id="PF13829">
    <property type="entry name" value="DUF4191"/>
    <property type="match status" value="1"/>
</dbReference>
<feature type="transmembrane region" description="Helical" evidence="2">
    <location>
        <begin position="38"/>
        <end position="59"/>
    </location>
</feature>
<proteinExistence type="predicted"/>
<evidence type="ECO:0000256" key="1">
    <source>
        <dbReference type="SAM" id="MobiDB-lite"/>
    </source>
</evidence>
<keyword evidence="2" id="KW-0812">Transmembrane</keyword>
<gene>
    <name evidence="3" type="ORF">BRM3_11720</name>
</gene>
<protein>
    <submittedName>
        <fullName evidence="3">DUF4191 domain-containing protein</fullName>
    </submittedName>
</protein>
<keyword evidence="2" id="KW-0472">Membrane</keyword>
<dbReference type="EMBL" id="CP107020">
    <property type="protein sequence ID" value="UYG16271.1"/>
    <property type="molecule type" value="Genomic_DNA"/>
</dbReference>
<reference evidence="3" key="1">
    <citation type="submission" date="2022-10" db="EMBL/GenBank/DDBJ databases">
        <title>Whole-Genome Sequencing of Brachybacterium huguangmaarense BRM-3, Isolated from Betula schmidtii.</title>
        <authorList>
            <person name="Haam D."/>
        </authorList>
    </citation>
    <scope>NUCLEOTIDE SEQUENCE</scope>
    <source>
        <strain evidence="3">BRM-3</strain>
    </source>
</reference>
<dbReference type="Proteomes" id="UP001164305">
    <property type="component" value="Chromosome"/>
</dbReference>
<name>A0ABY6G0A7_9MICO</name>
<evidence type="ECO:0000256" key="2">
    <source>
        <dbReference type="SAM" id="Phobius"/>
    </source>
</evidence>
<organism evidence="3 4">
    <name type="scientific">Brachybacterium huguangmaarense</name>
    <dbReference type="NCBI Taxonomy" id="1652028"/>
    <lineage>
        <taxon>Bacteria</taxon>
        <taxon>Bacillati</taxon>
        <taxon>Actinomycetota</taxon>
        <taxon>Actinomycetes</taxon>
        <taxon>Micrococcales</taxon>
        <taxon>Dermabacteraceae</taxon>
        <taxon>Brachybacterium</taxon>
    </lineage>
</organism>
<feature type="compositionally biased region" description="Basic residues" evidence="1">
    <location>
        <begin position="236"/>
        <end position="245"/>
    </location>
</feature>
<feature type="region of interest" description="Disordered" evidence="1">
    <location>
        <begin position="224"/>
        <end position="245"/>
    </location>
</feature>
<keyword evidence="4" id="KW-1185">Reference proteome</keyword>
<keyword evidence="2" id="KW-1133">Transmembrane helix</keyword>
<evidence type="ECO:0000313" key="3">
    <source>
        <dbReference type="EMBL" id="UYG16271.1"/>
    </source>
</evidence>
<sequence>MPRNTARPDAPKPAKKPGRLKQMYQVFQQTQQIDRSTLPIMLAGLLVPLVIAILLALLVFNGSAYVIFVTILLGLMVGLLAAMYILARKAESAAYGRIAGQKGAALATMQSIRRGWSVEDEPCAIDPRSQDMLFRASGRAGVALVTESSSGRALRLLEKESGRLSRLLPNVPVHQIVVGDDKDKGEVPLPKLASHMTRMRPTLTKDEAGAVSKRLHAMPSPVRQAIPKGVDPMRARPNRKAMRGR</sequence>
<dbReference type="InterPro" id="IPR025445">
    <property type="entry name" value="DUF4191"/>
</dbReference>
<dbReference type="RefSeq" id="WP_263593484.1">
    <property type="nucleotide sequence ID" value="NZ_CP107020.1"/>
</dbReference>